<protein>
    <submittedName>
        <fullName evidence="3">T9SS type A sorting domain-containing protein</fullName>
    </submittedName>
</protein>
<evidence type="ECO:0000259" key="2">
    <source>
        <dbReference type="Pfam" id="PF18962"/>
    </source>
</evidence>
<dbReference type="PANTHER" id="PTHR34154">
    <property type="entry name" value="ALKALI-SENSITIVE LINKAGE PROTEIN 1"/>
    <property type="match status" value="1"/>
</dbReference>
<dbReference type="AlphaFoldDB" id="A0A4U1BVN8"/>
<reference evidence="3 4" key="1">
    <citation type="submission" date="2019-04" db="EMBL/GenBank/DDBJ databases">
        <title>Pedobacter sp. AR-3-17 sp. nov., isolated from Arctic soil.</title>
        <authorList>
            <person name="Dahal R.H."/>
            <person name="Kim D.-U."/>
        </authorList>
    </citation>
    <scope>NUCLEOTIDE SEQUENCE [LARGE SCALE GENOMIC DNA]</scope>
    <source>
        <strain evidence="3 4">AR-3-17</strain>
    </source>
</reference>
<comment type="caution">
    <text evidence="3">The sequence shown here is derived from an EMBL/GenBank/DDBJ whole genome shotgun (WGS) entry which is preliminary data.</text>
</comment>
<dbReference type="SUPFAM" id="SSF51445">
    <property type="entry name" value="(Trans)glycosidases"/>
    <property type="match status" value="1"/>
</dbReference>
<keyword evidence="4" id="KW-1185">Reference proteome</keyword>
<dbReference type="InterPro" id="IPR017853">
    <property type="entry name" value="GH"/>
</dbReference>
<dbReference type="Gene3D" id="3.20.20.80">
    <property type="entry name" value="Glycosidases"/>
    <property type="match status" value="1"/>
</dbReference>
<feature type="domain" description="Secretion system C-terminal sorting" evidence="2">
    <location>
        <begin position="823"/>
        <end position="893"/>
    </location>
</feature>
<dbReference type="InterPro" id="IPR013783">
    <property type="entry name" value="Ig-like_fold"/>
</dbReference>
<gene>
    <name evidence="3" type="ORF">FA046_12495</name>
</gene>
<dbReference type="InterPro" id="IPR024655">
    <property type="entry name" value="Asl1_glyco_hydro_catalytic"/>
</dbReference>
<dbReference type="EMBL" id="SWBP01000004">
    <property type="protein sequence ID" value="TKB96889.1"/>
    <property type="molecule type" value="Genomic_DNA"/>
</dbReference>
<feature type="domain" description="Asl1-like glycosyl hydrolase catalytic" evidence="1">
    <location>
        <begin position="82"/>
        <end position="314"/>
    </location>
</feature>
<evidence type="ECO:0000313" key="4">
    <source>
        <dbReference type="Proteomes" id="UP000308181"/>
    </source>
</evidence>
<organism evidence="3 4">
    <name type="scientific">Pedobacter cryophilus</name>
    <dbReference type="NCBI Taxonomy" id="2571271"/>
    <lineage>
        <taxon>Bacteria</taxon>
        <taxon>Pseudomonadati</taxon>
        <taxon>Bacteroidota</taxon>
        <taxon>Sphingobacteriia</taxon>
        <taxon>Sphingobacteriales</taxon>
        <taxon>Sphingobacteriaceae</taxon>
        <taxon>Pedobacter</taxon>
    </lineage>
</organism>
<evidence type="ECO:0000313" key="3">
    <source>
        <dbReference type="EMBL" id="TKB96889.1"/>
    </source>
</evidence>
<dbReference type="GO" id="GO:0071966">
    <property type="term" value="P:fungal-type cell wall polysaccharide metabolic process"/>
    <property type="evidence" value="ECO:0007669"/>
    <property type="project" value="TreeGrafter"/>
</dbReference>
<accession>A0A4U1BVN8</accession>
<evidence type="ECO:0000259" key="1">
    <source>
        <dbReference type="Pfam" id="PF11790"/>
    </source>
</evidence>
<dbReference type="Gene3D" id="2.60.40.10">
    <property type="entry name" value="Immunoglobulins"/>
    <property type="match status" value="1"/>
</dbReference>
<dbReference type="PANTHER" id="PTHR34154:SF3">
    <property type="entry name" value="ALKALI-SENSITIVE LINKAGE PROTEIN 1"/>
    <property type="match status" value="1"/>
</dbReference>
<dbReference type="InterPro" id="IPR053183">
    <property type="entry name" value="ASL1"/>
</dbReference>
<dbReference type="Proteomes" id="UP000308181">
    <property type="component" value="Unassembled WGS sequence"/>
</dbReference>
<dbReference type="InterPro" id="IPR026444">
    <property type="entry name" value="Secre_tail"/>
</dbReference>
<sequence>MAIYPNLHFRYKLFALKILTRSNQFITISILEIKFNSIIMRRINNNVKYTILSFLMGILSFNSLLVNAQSTKKGLCLGVSTTDFSLKLRLTKSTWHYGWNLRKSSLQPVSVEFVPMIFGNPSASSYTYLDSAYRAGDFTHLLGFNEPDAAEQGNVTVEQAIAAWPNMVNLGIPLGSPAATNAEGVWMTEFMSRANALNYRVDFVTLHWYGGPNAANFLALLNRVYALYNKPIWITEFAIADWSATPSRPNIYSEPQVLDFMKTVLTALETPEYSFVHRFSWFSKTNISPDNTSPLGKSLLFDGDGGLTYLGQYYANHKIATPRVALVNPLIAWNVFGQPSVGAQNIMPTTLNSALETSGFVRGAGVNLTSSTNTNIWGGSGWSTEIIDVGPAISQGKYIDFNISAKANKSFSLSKLGALKIITNSTGPIYFKLQYAIDNGAYKGITTLFVDRPSATTVFFLDDVDLSIFPDLQDVAAGKTVKFRMIPFGATSASTGVFYIGSNVTANNNSNSLGFEGTIKTIQTGATTELASWNFFNQTGGGTQAMAPTFLNSSLNSSGLIKGSGVTNVTATTDRLWGARAWSLDLTGPDAGITGNKFFTFSFTPKADNFVSFTEINPFKIRISSLGPINYSIQYAIGNEAFKDITVLNIIRPSTTSNFTLPVIDISGISELQNVSPNKTVNFRIIPWGATNNEFSHFYLGDLTNVNSFGINGSIANVLPVKLKSFTAKNVNDKVVLKWQTSSEINFSHFIIERKVGNGDFKELSKVKSAGLTSGSNYSFTDDFASFETHYYRLKMIDFDGTIAYSYIQFANLNNFKNQSLSLYPNPAVSEVTVSYPIANPNSRLKIIGIDGKAHADYPLEVGSINKKIDVSDLEKGYYIIIYNNSSSSKGLKFIKN</sequence>
<dbReference type="Pfam" id="PF11790">
    <property type="entry name" value="Glyco_hydro_cc"/>
    <property type="match status" value="1"/>
</dbReference>
<dbReference type="NCBIfam" id="TIGR04183">
    <property type="entry name" value="Por_Secre_tail"/>
    <property type="match status" value="1"/>
</dbReference>
<proteinExistence type="predicted"/>
<dbReference type="Pfam" id="PF18962">
    <property type="entry name" value="Por_Secre_tail"/>
    <property type="match status" value="1"/>
</dbReference>
<name>A0A4U1BVN8_9SPHI</name>
<dbReference type="OrthoDB" id="975384at2"/>